<dbReference type="GO" id="GO:0008728">
    <property type="term" value="F:GTP diphosphokinase activity"/>
    <property type="evidence" value="ECO:0007669"/>
    <property type="project" value="UniProtKB-EC"/>
</dbReference>
<dbReference type="AlphaFoldDB" id="A0A448MK56"/>
<dbReference type="PANTHER" id="PTHR21262">
    <property type="entry name" value="GUANOSINE-3',5'-BIS DIPHOSPHATE 3'-PYROPHOSPHOHYDROLASE"/>
    <property type="match status" value="1"/>
</dbReference>
<evidence type="ECO:0000259" key="1">
    <source>
        <dbReference type="PROSITE" id="PS51831"/>
    </source>
</evidence>
<dbReference type="FunFam" id="1.10.3210.10:FF:000007">
    <property type="entry name" value="GTP pyrophosphokinase"/>
    <property type="match status" value="1"/>
</dbReference>
<accession>A0A448MK56</accession>
<keyword evidence="2" id="KW-0418">Kinase</keyword>
<sequence length="272" mass="31685">MVAVRSSHLLNPQDFVIEQWCIGLKLTEQTEKTLVDAWYYSRELITTHPDEMKSATLTLQSGVEMVEILHELNMDAESLVTAMLFPIVANRLIDWEALEEKFGAKIIKLLRGVEEMDNIRQLNASHSANALQVDNVRRMLLAMVDDFRCVIIKLAERITFLRDAENRCSEEEKVLAAKECSNIYAPLANRLGIGQLKWELEDYCFHYLHPEQYRAIAKLLQERRLDREHYIADFVETISRHLRKILIMSMCMVAQNIFIAFGVKCRKTLRIW</sequence>
<evidence type="ECO:0000313" key="3">
    <source>
        <dbReference type="Proteomes" id="UP000278733"/>
    </source>
</evidence>
<dbReference type="Pfam" id="PF13328">
    <property type="entry name" value="HD_4"/>
    <property type="match status" value="1"/>
</dbReference>
<protein>
    <submittedName>
        <fullName evidence="2">GTP pyrophosphokinase</fullName>
        <ecNumber evidence="2">2.7.6.5</ecNumber>
    </submittedName>
</protein>
<dbReference type="PROSITE" id="PS51831">
    <property type="entry name" value="HD"/>
    <property type="match status" value="1"/>
</dbReference>
<dbReference type="Gene3D" id="1.10.3210.10">
    <property type="entry name" value="Hypothetical protein af1432"/>
    <property type="match status" value="1"/>
</dbReference>
<reference evidence="2 3" key="1">
    <citation type="submission" date="2018-12" db="EMBL/GenBank/DDBJ databases">
        <authorList>
            <consortium name="Pathogen Informatics"/>
        </authorList>
    </citation>
    <scope>NUCLEOTIDE SEQUENCE [LARGE SCALE GENOMIC DNA]</scope>
    <source>
        <strain evidence="2 3">NCTC8284</strain>
    </source>
</reference>
<dbReference type="GO" id="GO:0016301">
    <property type="term" value="F:kinase activity"/>
    <property type="evidence" value="ECO:0007669"/>
    <property type="project" value="UniProtKB-KW"/>
</dbReference>
<evidence type="ECO:0000313" key="2">
    <source>
        <dbReference type="EMBL" id="VEH65557.1"/>
    </source>
</evidence>
<dbReference type="EC" id="2.7.6.5" evidence="2"/>
<dbReference type="GO" id="GO:0042594">
    <property type="term" value="P:response to starvation"/>
    <property type="evidence" value="ECO:0007669"/>
    <property type="project" value="TreeGrafter"/>
</dbReference>
<gene>
    <name evidence="2" type="primary">relA_1</name>
    <name evidence="2" type="ORF">NCTC8284_00702</name>
</gene>
<dbReference type="SUPFAM" id="SSF109604">
    <property type="entry name" value="HD-domain/PDEase-like"/>
    <property type="match status" value="1"/>
</dbReference>
<proteinExistence type="predicted"/>
<dbReference type="Proteomes" id="UP000278733">
    <property type="component" value="Chromosome"/>
</dbReference>
<organism evidence="2 3">
    <name type="scientific">Rodentibacter pneumotropicus</name>
    <dbReference type="NCBI Taxonomy" id="758"/>
    <lineage>
        <taxon>Bacteria</taxon>
        <taxon>Pseudomonadati</taxon>
        <taxon>Pseudomonadota</taxon>
        <taxon>Gammaproteobacteria</taxon>
        <taxon>Pasteurellales</taxon>
        <taxon>Pasteurellaceae</taxon>
        <taxon>Rodentibacter</taxon>
    </lineage>
</organism>
<dbReference type="EMBL" id="LR134405">
    <property type="protein sequence ID" value="VEH65557.1"/>
    <property type="molecule type" value="Genomic_DNA"/>
</dbReference>
<keyword evidence="2" id="KW-0808">Transferase</keyword>
<dbReference type="KEGG" id="rpne:NCTC8284_00702"/>
<dbReference type="GO" id="GO:0008893">
    <property type="term" value="F:guanosine-3',5'-bis(diphosphate) 3'-diphosphatase activity"/>
    <property type="evidence" value="ECO:0007669"/>
    <property type="project" value="TreeGrafter"/>
</dbReference>
<dbReference type="GO" id="GO:0005886">
    <property type="term" value="C:plasma membrane"/>
    <property type="evidence" value="ECO:0007669"/>
    <property type="project" value="TreeGrafter"/>
</dbReference>
<dbReference type="PANTHER" id="PTHR21262:SF31">
    <property type="entry name" value="GTP PYROPHOSPHOKINASE"/>
    <property type="match status" value="1"/>
</dbReference>
<name>A0A448MK56_9PAST</name>
<dbReference type="InterPro" id="IPR006674">
    <property type="entry name" value="HD_domain"/>
</dbReference>
<dbReference type="GO" id="GO:0015969">
    <property type="term" value="P:guanosine tetraphosphate metabolic process"/>
    <property type="evidence" value="ECO:0007669"/>
    <property type="project" value="TreeGrafter"/>
</dbReference>
<feature type="domain" description="HD" evidence="1">
    <location>
        <begin position="58"/>
        <end position="161"/>
    </location>
</feature>